<dbReference type="GO" id="GO:0005737">
    <property type="term" value="C:cytoplasm"/>
    <property type="evidence" value="ECO:0007669"/>
    <property type="project" value="TreeGrafter"/>
</dbReference>
<evidence type="ECO:0000313" key="2">
    <source>
        <dbReference type="EMBL" id="MCM6771944.1"/>
    </source>
</evidence>
<dbReference type="EMBL" id="JAMRXG010000001">
    <property type="protein sequence ID" value="MCM6771944.1"/>
    <property type="molecule type" value="Genomic_DNA"/>
</dbReference>
<dbReference type="SUPFAM" id="SSF51556">
    <property type="entry name" value="Metallo-dependent hydrolases"/>
    <property type="match status" value="1"/>
</dbReference>
<feature type="domain" description="Amidohydrolase-related" evidence="1">
    <location>
        <begin position="341"/>
        <end position="481"/>
    </location>
</feature>
<protein>
    <submittedName>
        <fullName evidence="2">Dihydroorotase family protein</fullName>
    </submittedName>
</protein>
<organism evidence="2 3">
    <name type="scientific">Nocardia pulmonis</name>
    <dbReference type="NCBI Taxonomy" id="2951408"/>
    <lineage>
        <taxon>Bacteria</taxon>
        <taxon>Bacillati</taxon>
        <taxon>Actinomycetota</taxon>
        <taxon>Actinomycetes</taxon>
        <taxon>Mycobacteriales</taxon>
        <taxon>Nocardiaceae</taxon>
        <taxon>Nocardia</taxon>
    </lineage>
</organism>
<evidence type="ECO:0000259" key="1">
    <source>
        <dbReference type="Pfam" id="PF01979"/>
    </source>
</evidence>
<dbReference type="InterPro" id="IPR011059">
    <property type="entry name" value="Metal-dep_hydrolase_composite"/>
</dbReference>
<keyword evidence="3" id="KW-1185">Reference proteome</keyword>
<sequence>MIAEIVIPFRREKLEHAVAATDLLIRNARVVRPGGASDSPDVTDIAVADGVVTEVGRGLAHAPGARVVEADGLLAFPGVVDAHQHWGIYRELGEDAESESRACAQGGVTTALSYLRTGRYYLDRGGSYRDFLPEVFERMRGRAHVDHGLHLAPMTAEHIDEIPRLVEEFGITSFKIFMFYGGHGLHGRSADQSEFLMIPPGERYDLAHFEFVMRGVQRARERFGPGISLSLHCETAEIMAAYTALVERDPELTGLRAYSASRPPHSEGLAITIASYLAHETGLPAINLLHLSSAKAVAAALTMAKAFGHIDFRREVTIGHLLADVDTAHGLGGKVNPPLRERADVEALWRHLLAGEIDWVVSDHACCRDEQKFGPDRADIFAAKSGFGGAEYLLPGLVGEGRRRGLPLPRIAELTSANPARRYGLATKGDIAPGYDADIALIDPDARWTVHAADSESAQEYTPFEGFEMSARVTDVFLRGHHILRGGKIDDAPHGRYLRRRAG</sequence>
<dbReference type="Gene3D" id="3.20.20.140">
    <property type="entry name" value="Metal-dependent hydrolases"/>
    <property type="match status" value="1"/>
</dbReference>
<reference evidence="2" key="1">
    <citation type="submission" date="2022-06" db="EMBL/GenBank/DDBJ databases">
        <title>Novel species in genus nocardia.</title>
        <authorList>
            <person name="Li F."/>
        </authorList>
    </citation>
    <scope>NUCLEOTIDE SEQUENCE</scope>
    <source>
        <strain evidence="2">CDC141</strain>
    </source>
</reference>
<dbReference type="InterPro" id="IPR006680">
    <property type="entry name" value="Amidohydro-rel"/>
</dbReference>
<evidence type="ECO:0000313" key="3">
    <source>
        <dbReference type="Proteomes" id="UP001139157"/>
    </source>
</evidence>
<dbReference type="RefSeq" id="WP_251908827.1">
    <property type="nucleotide sequence ID" value="NZ_JAMRXG010000001.1"/>
</dbReference>
<comment type="caution">
    <text evidence="2">The sequence shown here is derived from an EMBL/GenBank/DDBJ whole genome shotgun (WGS) entry which is preliminary data.</text>
</comment>
<accession>A0A9X2E0N0</accession>
<dbReference type="Proteomes" id="UP001139157">
    <property type="component" value="Unassembled WGS sequence"/>
</dbReference>
<dbReference type="SUPFAM" id="SSF51338">
    <property type="entry name" value="Composite domain of metallo-dependent hydrolases"/>
    <property type="match status" value="1"/>
</dbReference>
<dbReference type="AlphaFoldDB" id="A0A9X2E0N0"/>
<dbReference type="GO" id="GO:0006145">
    <property type="term" value="P:purine nucleobase catabolic process"/>
    <property type="evidence" value="ECO:0007669"/>
    <property type="project" value="TreeGrafter"/>
</dbReference>
<dbReference type="InterPro" id="IPR032466">
    <property type="entry name" value="Metal_Hydrolase"/>
</dbReference>
<name>A0A9X2E0N0_9NOCA</name>
<gene>
    <name evidence="2" type="ORF">NDR86_00485</name>
</gene>
<dbReference type="InterPro" id="IPR050138">
    <property type="entry name" value="DHOase/Allantoinase_Hydrolase"/>
</dbReference>
<dbReference type="PANTHER" id="PTHR43668:SF2">
    <property type="entry name" value="ALLANTOINASE"/>
    <property type="match status" value="1"/>
</dbReference>
<dbReference type="PANTHER" id="PTHR43668">
    <property type="entry name" value="ALLANTOINASE"/>
    <property type="match status" value="1"/>
</dbReference>
<dbReference type="GO" id="GO:0004038">
    <property type="term" value="F:allantoinase activity"/>
    <property type="evidence" value="ECO:0007669"/>
    <property type="project" value="TreeGrafter"/>
</dbReference>
<dbReference type="Pfam" id="PF01979">
    <property type="entry name" value="Amidohydro_1"/>
    <property type="match status" value="1"/>
</dbReference>
<proteinExistence type="predicted"/>